<dbReference type="Proteomes" id="UP001358586">
    <property type="component" value="Chromosome 10"/>
</dbReference>
<comment type="caution">
    <text evidence="1">The sequence shown here is derived from an EMBL/GenBank/DDBJ whole genome shotgun (WGS) entry which is preliminary data.</text>
</comment>
<gene>
    <name evidence="1" type="ORF">PVK06_035636</name>
</gene>
<keyword evidence="2" id="KW-1185">Reference proteome</keyword>
<proteinExistence type="predicted"/>
<reference evidence="1 2" key="1">
    <citation type="submission" date="2023-03" db="EMBL/GenBank/DDBJ databases">
        <title>WGS of Gossypium arboreum.</title>
        <authorList>
            <person name="Yu D."/>
        </authorList>
    </citation>
    <scope>NUCLEOTIDE SEQUENCE [LARGE SCALE GENOMIC DNA]</scope>
    <source>
        <tissue evidence="1">Leaf</tissue>
    </source>
</reference>
<accession>A0ABR0NHB7</accession>
<evidence type="ECO:0000313" key="2">
    <source>
        <dbReference type="Proteomes" id="UP001358586"/>
    </source>
</evidence>
<organism evidence="1 2">
    <name type="scientific">Gossypium arboreum</name>
    <name type="common">Tree cotton</name>
    <name type="synonym">Gossypium nanking</name>
    <dbReference type="NCBI Taxonomy" id="29729"/>
    <lineage>
        <taxon>Eukaryota</taxon>
        <taxon>Viridiplantae</taxon>
        <taxon>Streptophyta</taxon>
        <taxon>Embryophyta</taxon>
        <taxon>Tracheophyta</taxon>
        <taxon>Spermatophyta</taxon>
        <taxon>Magnoliopsida</taxon>
        <taxon>eudicotyledons</taxon>
        <taxon>Gunneridae</taxon>
        <taxon>Pentapetalae</taxon>
        <taxon>rosids</taxon>
        <taxon>malvids</taxon>
        <taxon>Malvales</taxon>
        <taxon>Malvaceae</taxon>
        <taxon>Malvoideae</taxon>
        <taxon>Gossypium</taxon>
    </lineage>
</organism>
<evidence type="ECO:0000313" key="1">
    <source>
        <dbReference type="EMBL" id="KAK5794411.1"/>
    </source>
</evidence>
<sequence>MVALPQMMMAAPEVMVRKAIEDIVQLDVNNMDPMQRKQWIMELMSNNDNPQTHVGVDEMMFQFCDNINPSNDLWFNVIFPWKK</sequence>
<protein>
    <submittedName>
        <fullName evidence="1">Uncharacterized protein</fullName>
    </submittedName>
</protein>
<dbReference type="EMBL" id="JARKNE010000010">
    <property type="protein sequence ID" value="KAK5794411.1"/>
    <property type="molecule type" value="Genomic_DNA"/>
</dbReference>
<name>A0ABR0NHB7_GOSAR</name>